<feature type="chain" id="PRO_5039180051" evidence="1">
    <location>
        <begin position="21"/>
        <end position="55"/>
    </location>
</feature>
<protein>
    <submittedName>
        <fullName evidence="2">Uncharacterized protein</fullName>
    </submittedName>
</protein>
<dbReference type="EMBL" id="FNDK01000019">
    <property type="protein sequence ID" value="SDI03224.1"/>
    <property type="molecule type" value="Genomic_DNA"/>
</dbReference>
<dbReference type="PROSITE" id="PS51257">
    <property type="entry name" value="PROKAR_LIPOPROTEIN"/>
    <property type="match status" value="1"/>
</dbReference>
<dbReference type="RefSeq" id="WP_175487510.1">
    <property type="nucleotide sequence ID" value="NZ_FNDK01000019.1"/>
</dbReference>
<dbReference type="Proteomes" id="UP000199163">
    <property type="component" value="Unassembled WGS sequence"/>
</dbReference>
<organism evidence="2 3">
    <name type="scientific">Alteribacillus persepolensis</name>
    <dbReference type="NCBI Taxonomy" id="568899"/>
    <lineage>
        <taxon>Bacteria</taxon>
        <taxon>Bacillati</taxon>
        <taxon>Bacillota</taxon>
        <taxon>Bacilli</taxon>
        <taxon>Bacillales</taxon>
        <taxon>Bacillaceae</taxon>
        <taxon>Alteribacillus</taxon>
    </lineage>
</organism>
<name>A0A1G8H985_9BACI</name>
<proteinExistence type="predicted"/>
<keyword evidence="1" id="KW-0732">Signal</keyword>
<accession>A0A1G8H985</accession>
<dbReference type="AlphaFoldDB" id="A0A1G8H985"/>
<evidence type="ECO:0000256" key="1">
    <source>
        <dbReference type="SAM" id="SignalP"/>
    </source>
</evidence>
<keyword evidence="3" id="KW-1185">Reference proteome</keyword>
<evidence type="ECO:0000313" key="3">
    <source>
        <dbReference type="Proteomes" id="UP000199163"/>
    </source>
</evidence>
<reference evidence="2 3" key="1">
    <citation type="submission" date="2016-10" db="EMBL/GenBank/DDBJ databases">
        <authorList>
            <person name="de Groot N.N."/>
        </authorList>
    </citation>
    <scope>NUCLEOTIDE SEQUENCE [LARGE SCALE GENOMIC DNA]</scope>
    <source>
        <strain evidence="2 3">DSM 21632</strain>
    </source>
</reference>
<sequence>MKKKHLYLAALAAAASMLSACGSSDEPTEEDEVTTKIVEELEIENETDPGNGNTE</sequence>
<gene>
    <name evidence="2" type="ORF">SAMN05192534_11910</name>
</gene>
<feature type="signal peptide" evidence="1">
    <location>
        <begin position="1"/>
        <end position="20"/>
    </location>
</feature>
<evidence type="ECO:0000313" key="2">
    <source>
        <dbReference type="EMBL" id="SDI03224.1"/>
    </source>
</evidence>